<dbReference type="CDD" id="cd11333">
    <property type="entry name" value="AmyAc_SI_OligoGlu_DGase"/>
    <property type="match status" value="1"/>
</dbReference>
<dbReference type="InterPro" id="IPR013780">
    <property type="entry name" value="Glyco_hydro_b"/>
</dbReference>
<dbReference type="InterPro" id="IPR045857">
    <property type="entry name" value="O16G_dom_2"/>
</dbReference>
<dbReference type="InterPro" id="IPR017853">
    <property type="entry name" value="GH"/>
</dbReference>
<keyword evidence="6" id="KW-1185">Reference proteome</keyword>
<comment type="caution">
    <text evidence="5">The sequence shown here is derived from an EMBL/GenBank/DDBJ whole genome shotgun (WGS) entry which is preliminary data.</text>
</comment>
<dbReference type="RefSeq" id="WP_187948690.1">
    <property type="nucleotide sequence ID" value="NZ_WNJQ01000003.1"/>
</dbReference>
<feature type="domain" description="Glycosyl hydrolase family 13 catalytic" evidence="4">
    <location>
        <begin position="14"/>
        <end position="421"/>
    </location>
</feature>
<dbReference type="SUPFAM" id="SSF51445">
    <property type="entry name" value="(Trans)glycosidases"/>
    <property type="match status" value="1"/>
</dbReference>
<dbReference type="InterPro" id="IPR006047">
    <property type="entry name" value="GH13_cat_dom"/>
</dbReference>
<comment type="similarity">
    <text evidence="1">Belongs to the glycosyl hydrolase 13 family.</text>
</comment>
<dbReference type="EMBL" id="WNJQ01000003">
    <property type="protein sequence ID" value="MBC9825264.1"/>
    <property type="molecule type" value="Genomic_DNA"/>
</dbReference>
<dbReference type="SMART" id="SM00642">
    <property type="entry name" value="Aamy"/>
    <property type="match status" value="1"/>
</dbReference>
<gene>
    <name evidence="5" type="ORF">GLO26_05375</name>
</gene>
<dbReference type="Gene3D" id="2.60.40.1180">
    <property type="entry name" value="Golgi alpha-mannosidase II"/>
    <property type="match status" value="1"/>
</dbReference>
<evidence type="ECO:0000313" key="6">
    <source>
        <dbReference type="Proteomes" id="UP000638836"/>
    </source>
</evidence>
<evidence type="ECO:0000313" key="5">
    <source>
        <dbReference type="EMBL" id="MBC9825264.1"/>
    </source>
</evidence>
<dbReference type="Gene3D" id="3.20.20.80">
    <property type="entry name" value="Glycosidases"/>
    <property type="match status" value="1"/>
</dbReference>
<dbReference type="PANTHER" id="PTHR10357">
    <property type="entry name" value="ALPHA-AMYLASE FAMILY MEMBER"/>
    <property type="match status" value="1"/>
</dbReference>
<organism evidence="5 6">
    <name type="scientific">Carnobacterium inhibens</name>
    <dbReference type="NCBI Taxonomy" id="147709"/>
    <lineage>
        <taxon>Bacteria</taxon>
        <taxon>Bacillati</taxon>
        <taxon>Bacillota</taxon>
        <taxon>Bacilli</taxon>
        <taxon>Lactobacillales</taxon>
        <taxon>Carnobacteriaceae</taxon>
        <taxon>Carnobacterium</taxon>
    </lineage>
</organism>
<feature type="region of interest" description="Disordered" evidence="3">
    <location>
        <begin position="211"/>
        <end position="231"/>
    </location>
</feature>
<proteinExistence type="inferred from homology"/>
<keyword evidence="2" id="KW-0326">Glycosidase</keyword>
<dbReference type="SUPFAM" id="SSF51011">
    <property type="entry name" value="Glycosyl hydrolase domain"/>
    <property type="match status" value="1"/>
</dbReference>
<keyword evidence="2" id="KW-0378">Hydrolase</keyword>
<evidence type="ECO:0000256" key="3">
    <source>
        <dbReference type="SAM" id="MobiDB-lite"/>
    </source>
</evidence>
<sequence length="564" mass="65183">MTKMKWWQKAIIYQIYPRSFQDSNGDGIGDIKGALKHLDYIQSLGVNTLWVNPNMLSPQEDNGYDVSDYYAIDPLFGTKEQSEKFVKEVHDRGMKLIYDFPLNHTSTEHYWFKEAIKGPDNPYRDYYIWADAPDGRDYPNNWYSDDKEPSWTKEPNGNQFYLHLYKNSMADLNWANPSVRKELLDIGKFWIQNGIDGFRLDAVLYIDKKEGLPDDPDAPEDGEGSGKLVNEHGPNIRKYLEEFNEELRKYNEDLLVIGEAPTAGADLALDYIGSENDMIDNVISFTYFPEIDDDKDSELPYDIQIGPLDKGKFKNEMNAWQIKMADRGGPILYWNNHDMPRAVSRFGDTEDYRDNSSKLLATLMYLQKGVPIIYYGEEIGMKNSPIDDLSGFEVPGKEKVVEEAKQKGYSVNTIKRQLKARAKNISRGVMQWDDTEFAGFSTVKPWIEWNTEEKYNVQSQDSDPGSILNYYRKLLSLKKYFLFVEGTFELKPTKETLYIYERTLGAEKALIYCNFSNKAENLEVSEDLQKEWAVILENQGNHLKGTHLQLAPFGAVVFRKQLIE</sequence>
<dbReference type="Proteomes" id="UP000638836">
    <property type="component" value="Unassembled WGS sequence"/>
</dbReference>
<dbReference type="PANTHER" id="PTHR10357:SF179">
    <property type="entry name" value="NEUTRAL AND BASIC AMINO ACID TRANSPORT PROTEIN RBAT"/>
    <property type="match status" value="1"/>
</dbReference>
<reference evidence="5 6" key="1">
    <citation type="journal article" date="2020" name="Microorganisms">
        <title>New Insight into Antimicrobial Compounds from Food and Marine-Sourced Carnobacterium Species through Phenotype and Genome Analyses.</title>
        <authorList>
            <person name="Begrem S."/>
            <person name="Ivaniuk F."/>
            <person name="Gigout-Chevalier F."/>
            <person name="Kolypczuk L."/>
            <person name="Bonnetot S."/>
            <person name="Leroi F."/>
            <person name="Grovel O."/>
            <person name="Delbarre-Ladrat C."/>
            <person name="Passerini D."/>
        </authorList>
    </citation>
    <scope>NUCLEOTIDE SEQUENCE [LARGE SCALE GENOMIC DNA]</scope>
    <source>
        <strain evidence="5 6">MIP2551</strain>
    </source>
</reference>
<dbReference type="Gene3D" id="3.90.400.10">
    <property type="entry name" value="Oligo-1,6-glucosidase, Domain 2"/>
    <property type="match status" value="1"/>
</dbReference>
<name>A0ABR7TCU5_9LACT</name>
<protein>
    <submittedName>
        <fullName evidence="5">Alpha-glucosidase</fullName>
    </submittedName>
</protein>
<feature type="compositionally biased region" description="Acidic residues" evidence="3">
    <location>
        <begin position="213"/>
        <end position="223"/>
    </location>
</feature>
<accession>A0ABR7TCU5</accession>
<evidence type="ECO:0000256" key="2">
    <source>
        <dbReference type="ARBA" id="ARBA00023295"/>
    </source>
</evidence>
<evidence type="ECO:0000256" key="1">
    <source>
        <dbReference type="ARBA" id="ARBA00008061"/>
    </source>
</evidence>
<dbReference type="Pfam" id="PF00128">
    <property type="entry name" value="Alpha-amylase"/>
    <property type="match status" value="1"/>
</dbReference>
<evidence type="ECO:0000259" key="4">
    <source>
        <dbReference type="SMART" id="SM00642"/>
    </source>
</evidence>